<dbReference type="InterPro" id="IPR051554">
    <property type="entry name" value="Acetyltransferase_Eis"/>
</dbReference>
<keyword evidence="3" id="KW-1185">Reference proteome</keyword>
<proteinExistence type="predicted"/>
<dbReference type="RefSeq" id="WP_090478713.1">
    <property type="nucleotide sequence ID" value="NZ_LT629710.1"/>
</dbReference>
<dbReference type="PANTHER" id="PTHR37817">
    <property type="entry name" value="N-ACETYLTRANSFERASE EIS"/>
    <property type="match status" value="1"/>
</dbReference>
<dbReference type="AlphaFoldDB" id="A0A1H0RQU1"/>
<dbReference type="GO" id="GO:0034069">
    <property type="term" value="F:aminoglycoside N-acetyltransferase activity"/>
    <property type="evidence" value="ECO:0007669"/>
    <property type="project" value="TreeGrafter"/>
</dbReference>
<reference evidence="2 3" key="1">
    <citation type="submission" date="2016-10" db="EMBL/GenBank/DDBJ databases">
        <authorList>
            <person name="de Groot N.N."/>
        </authorList>
    </citation>
    <scope>NUCLEOTIDE SEQUENCE [LARGE SCALE GENOMIC DNA]</scope>
    <source>
        <strain evidence="3">P4-7,KCTC 19426,CECT 7604</strain>
    </source>
</reference>
<dbReference type="Pfam" id="PF13530">
    <property type="entry name" value="SCP2_2"/>
    <property type="match status" value="1"/>
</dbReference>
<gene>
    <name evidence="2" type="ORF">SAMN04515671_3708</name>
</gene>
<evidence type="ECO:0000259" key="1">
    <source>
        <dbReference type="PROSITE" id="PS51186"/>
    </source>
</evidence>
<dbReference type="Pfam" id="PF17668">
    <property type="entry name" value="Acetyltransf_17"/>
    <property type="match status" value="1"/>
</dbReference>
<dbReference type="Gene3D" id="3.30.1050.10">
    <property type="entry name" value="SCP2 sterol-binding domain"/>
    <property type="match status" value="1"/>
</dbReference>
<dbReference type="PROSITE" id="PS51186">
    <property type="entry name" value="GNAT"/>
    <property type="match status" value="1"/>
</dbReference>
<name>A0A1H0RQU1_9ACTN</name>
<dbReference type="SUPFAM" id="SSF55718">
    <property type="entry name" value="SCP-like"/>
    <property type="match status" value="1"/>
</dbReference>
<dbReference type="EMBL" id="LT629710">
    <property type="protein sequence ID" value="SDP31882.1"/>
    <property type="molecule type" value="Genomic_DNA"/>
</dbReference>
<dbReference type="Gene3D" id="3.40.630.30">
    <property type="match status" value="2"/>
</dbReference>
<dbReference type="SUPFAM" id="SSF55729">
    <property type="entry name" value="Acyl-CoA N-acyltransferases (Nat)"/>
    <property type="match status" value="1"/>
</dbReference>
<keyword evidence="2" id="KW-0808">Transferase</keyword>
<organism evidence="2 3">
    <name type="scientific">Nakamurella panacisegetis</name>
    <dbReference type="NCBI Taxonomy" id="1090615"/>
    <lineage>
        <taxon>Bacteria</taxon>
        <taxon>Bacillati</taxon>
        <taxon>Actinomycetota</taxon>
        <taxon>Actinomycetes</taxon>
        <taxon>Nakamurellales</taxon>
        <taxon>Nakamurellaceae</taxon>
        <taxon>Nakamurella</taxon>
    </lineage>
</organism>
<dbReference type="PANTHER" id="PTHR37817:SF1">
    <property type="entry name" value="N-ACETYLTRANSFERASE EIS"/>
    <property type="match status" value="1"/>
</dbReference>
<dbReference type="STRING" id="1090615.SAMN04515671_3708"/>
<dbReference type="InterPro" id="IPR041380">
    <property type="entry name" value="Acetyltransf_17"/>
</dbReference>
<dbReference type="OrthoDB" id="3498897at2"/>
<evidence type="ECO:0000313" key="2">
    <source>
        <dbReference type="EMBL" id="SDP31882.1"/>
    </source>
</evidence>
<dbReference type="InterPro" id="IPR000182">
    <property type="entry name" value="GNAT_dom"/>
</dbReference>
<accession>A0A1H0RQU1</accession>
<feature type="domain" description="N-acetyltransferase" evidence="1">
    <location>
        <begin position="1"/>
        <end position="144"/>
    </location>
</feature>
<dbReference type="InterPro" id="IPR036527">
    <property type="entry name" value="SCP2_sterol-bd_dom_sf"/>
</dbReference>
<dbReference type="Proteomes" id="UP000198741">
    <property type="component" value="Chromosome I"/>
</dbReference>
<dbReference type="InterPro" id="IPR025559">
    <property type="entry name" value="Eis_dom"/>
</dbReference>
<dbReference type="InterPro" id="IPR016181">
    <property type="entry name" value="Acyl_CoA_acyltransferase"/>
</dbReference>
<dbReference type="GO" id="GO:0030649">
    <property type="term" value="P:aminoglycoside antibiotic catabolic process"/>
    <property type="evidence" value="ECO:0007669"/>
    <property type="project" value="TreeGrafter"/>
</dbReference>
<evidence type="ECO:0000313" key="3">
    <source>
        <dbReference type="Proteomes" id="UP000198741"/>
    </source>
</evidence>
<sequence>MELRLLTEADEASSTLMSHHAFGSPTGGQVAFTIGPHIRRWGLFDGKVLAAKANDRSYDSWIGGRRVPTAGVAGVAVAPEYRGGGLARRVMTHLLDQARQRGAVISTLFRTAPALYRSLGFEQVAELTDAAFPAAALRGIRAAHTTVRRATGADAAAVHAVYAAVAAEGSGLLSRDGDSFSGADPIAATDGCTVAEADGRVVGYVSWNRGTGYSGTAALTVVDLLSTTADGYRALLSVVGSFDAVTPTIRIRTSGTDPIHWFIPGTGFSVEQVRPYMLRVVDVAGAVAARGWPTGLTADVPLSLDDPVCPWNSGSYRLVVDGGQARLESVEPDDEACVVTPSGLAVLYAGGVPAATLRRGGLLAAGTRAGDAVLDAAFAGPRPAVLDYF</sequence>
<dbReference type="Pfam" id="PF13527">
    <property type="entry name" value="Acetyltransf_9"/>
    <property type="match status" value="1"/>
</dbReference>
<protein>
    <submittedName>
        <fullName evidence="2">Predicted acetyltransferase</fullName>
    </submittedName>
</protein>